<dbReference type="Pfam" id="PF07924">
    <property type="entry name" value="NuiA"/>
    <property type="match status" value="1"/>
</dbReference>
<reference evidence="2 3" key="1">
    <citation type="submission" date="2019-06" db="EMBL/GenBank/DDBJ databases">
        <title>Spirosoma utsteinense sp. nov. isolated from Antarctic ice-free soils.</title>
        <authorList>
            <person name="Tahon G."/>
        </authorList>
    </citation>
    <scope>NUCLEOTIDE SEQUENCE [LARGE SCALE GENOMIC DNA]</scope>
    <source>
        <strain evidence="2 3">LMG 31447</strain>
    </source>
</reference>
<evidence type="ECO:0008006" key="4">
    <source>
        <dbReference type="Google" id="ProtNLM"/>
    </source>
</evidence>
<comment type="caution">
    <text evidence="2">The sequence shown here is derived from an EMBL/GenBank/DDBJ whole genome shotgun (WGS) entry which is preliminary data.</text>
</comment>
<dbReference type="InterPro" id="IPR012489">
    <property type="entry name" value="NucleaseA_inhib-like"/>
</dbReference>
<dbReference type="EMBL" id="VFIA01000030">
    <property type="protein sequence ID" value="MBC3793694.1"/>
    <property type="molecule type" value="Genomic_DNA"/>
</dbReference>
<protein>
    <recommendedName>
        <fullName evidence="4">Nuclease</fullName>
    </recommendedName>
</protein>
<feature type="region of interest" description="Disordered" evidence="1">
    <location>
        <begin position="1"/>
        <end position="20"/>
    </location>
</feature>
<evidence type="ECO:0000313" key="2">
    <source>
        <dbReference type="EMBL" id="MBC3793694.1"/>
    </source>
</evidence>
<name>A0ABR6WAU5_9BACT</name>
<dbReference type="Gene3D" id="3.40.1460.10">
    <property type="entry name" value="Nuclease A inhibitor-like"/>
    <property type="match status" value="1"/>
</dbReference>
<gene>
    <name evidence="2" type="ORF">FH603_4213</name>
</gene>
<proteinExistence type="predicted"/>
<dbReference type="Proteomes" id="UP000700732">
    <property type="component" value="Unassembled WGS sequence"/>
</dbReference>
<sequence>MTNEEPKSTGPVSENMPSFPEQINPLLTGLFYPSESDEPLEAVTCYLDQTAPLTVSQIKDWQMLPPAIYVDEMPEAEFWEPVITDQDWYSDEEKQCTAQFQQLKKIMEETLTVRQVFRVGETERDVYFLGRQADGERTGFKTKIIQT</sequence>
<dbReference type="SUPFAM" id="SSF82602">
    <property type="entry name" value="Nuclease A inhibitor (NuiA)"/>
    <property type="match status" value="1"/>
</dbReference>
<evidence type="ECO:0000256" key="1">
    <source>
        <dbReference type="SAM" id="MobiDB-lite"/>
    </source>
</evidence>
<dbReference type="InterPro" id="IPR036587">
    <property type="entry name" value="NucleaseA_inhib-like_sf"/>
</dbReference>
<dbReference type="RefSeq" id="WP_186739552.1">
    <property type="nucleotide sequence ID" value="NZ_VFIA01000030.1"/>
</dbReference>
<keyword evidence="3" id="KW-1185">Reference proteome</keyword>
<evidence type="ECO:0000313" key="3">
    <source>
        <dbReference type="Proteomes" id="UP000700732"/>
    </source>
</evidence>
<organism evidence="2 3">
    <name type="scientific">Spirosoma utsteinense</name>
    <dbReference type="NCBI Taxonomy" id="2585773"/>
    <lineage>
        <taxon>Bacteria</taxon>
        <taxon>Pseudomonadati</taxon>
        <taxon>Bacteroidota</taxon>
        <taxon>Cytophagia</taxon>
        <taxon>Cytophagales</taxon>
        <taxon>Cytophagaceae</taxon>
        <taxon>Spirosoma</taxon>
    </lineage>
</organism>
<accession>A0ABR6WAU5</accession>